<organism evidence="3">
    <name type="scientific">marine sediment metagenome</name>
    <dbReference type="NCBI Taxonomy" id="412755"/>
    <lineage>
        <taxon>unclassified sequences</taxon>
        <taxon>metagenomes</taxon>
        <taxon>ecological metagenomes</taxon>
    </lineage>
</organism>
<dbReference type="NCBIfam" id="NF004862">
    <property type="entry name" value="PRK06222.1"/>
    <property type="match status" value="1"/>
</dbReference>
<dbReference type="PANTHER" id="PTHR43513:SF3">
    <property type="entry name" value="DIHYDROOROTATE DEHYDROGENASE B (NAD(+)), ELECTRON TRANSFER SUBUNIT-RELATED"/>
    <property type="match status" value="1"/>
</dbReference>
<gene>
    <name evidence="3" type="ORF">S01H4_57917</name>
</gene>
<dbReference type="Pfam" id="PF10418">
    <property type="entry name" value="DHODB_Fe-S_bind"/>
    <property type="match status" value="1"/>
</dbReference>
<dbReference type="AlphaFoldDB" id="X1EQM2"/>
<protein>
    <recommendedName>
        <fullName evidence="4">Dihydroorotate dehydrogenase electron transfer subunit iron-sulphur cluster binding domain-containing protein</fullName>
    </recommendedName>
</protein>
<evidence type="ECO:0008006" key="4">
    <source>
        <dbReference type="Google" id="ProtNLM"/>
    </source>
</evidence>
<dbReference type="InterPro" id="IPR001433">
    <property type="entry name" value="OxRdtase_FAD/NAD-bd"/>
</dbReference>
<accession>X1EQM2</accession>
<name>X1EQM2_9ZZZZ</name>
<dbReference type="InterPro" id="IPR050353">
    <property type="entry name" value="PyrK_electron_transfer"/>
</dbReference>
<comment type="caution">
    <text evidence="3">The sequence shown here is derived from an EMBL/GenBank/DDBJ whole genome shotgun (WGS) entry which is preliminary data.</text>
</comment>
<reference evidence="3" key="1">
    <citation type="journal article" date="2014" name="Front. Microbiol.">
        <title>High frequency of phylogenetically diverse reductive dehalogenase-homologous genes in deep subseafloor sedimentary metagenomes.</title>
        <authorList>
            <person name="Kawai M."/>
            <person name="Futagami T."/>
            <person name="Toyoda A."/>
            <person name="Takaki Y."/>
            <person name="Nishi S."/>
            <person name="Hori S."/>
            <person name="Arai W."/>
            <person name="Tsubouchi T."/>
            <person name="Morono Y."/>
            <person name="Uchiyama I."/>
            <person name="Ito T."/>
            <person name="Fujiyama A."/>
            <person name="Inagaki F."/>
            <person name="Takami H."/>
        </authorList>
    </citation>
    <scope>NUCLEOTIDE SEQUENCE</scope>
    <source>
        <strain evidence="3">Expedition CK06-06</strain>
    </source>
</reference>
<evidence type="ECO:0000259" key="1">
    <source>
        <dbReference type="Pfam" id="PF00175"/>
    </source>
</evidence>
<dbReference type="Gene3D" id="3.40.50.80">
    <property type="entry name" value="Nucleotide-binding domain of ferredoxin-NADP reductase (FNR) module"/>
    <property type="match status" value="1"/>
</dbReference>
<dbReference type="CDD" id="cd06219">
    <property type="entry name" value="DHOD_e_trans_like1"/>
    <property type="match status" value="1"/>
</dbReference>
<evidence type="ECO:0000259" key="2">
    <source>
        <dbReference type="Pfam" id="PF10418"/>
    </source>
</evidence>
<dbReference type="InterPro" id="IPR039261">
    <property type="entry name" value="FNR_nucleotide-bd"/>
</dbReference>
<feature type="domain" description="Dihydroorotate dehydrogenase electron transfer subunit iron-sulphur cluster binding" evidence="2">
    <location>
        <begin position="112"/>
        <end position="148"/>
    </location>
</feature>
<evidence type="ECO:0000313" key="3">
    <source>
        <dbReference type="EMBL" id="GAH10938.1"/>
    </source>
</evidence>
<sequence>MVTVGGGTGIASVYPITRELKKAGNRVISIIGAKTRDLIIMEDEIRKASTELLVTTDDGSYARKGFVTEILDEVLQKEKDVKKVWAIGPAPMMKAVSEVTKPYGVETIVSLNAIMVDGTGMCGSCRVTVNGETKFVCVDGPEFNGHLVDWPEFMNRLARYEKMEKHSFEAYRKVCGEENG</sequence>
<dbReference type="GO" id="GO:0016491">
    <property type="term" value="F:oxidoreductase activity"/>
    <property type="evidence" value="ECO:0007669"/>
    <property type="project" value="InterPro"/>
</dbReference>
<proteinExistence type="predicted"/>
<dbReference type="SUPFAM" id="SSF52343">
    <property type="entry name" value="Ferredoxin reductase-like, C-terminal NADP-linked domain"/>
    <property type="match status" value="1"/>
</dbReference>
<dbReference type="PANTHER" id="PTHR43513">
    <property type="entry name" value="DIHYDROOROTATE DEHYDROGENASE B (NAD(+)), ELECTRON TRANSFER SUBUNIT"/>
    <property type="match status" value="1"/>
</dbReference>
<dbReference type="Pfam" id="PF00175">
    <property type="entry name" value="NAD_binding_1"/>
    <property type="match status" value="1"/>
</dbReference>
<feature type="domain" description="Oxidoreductase FAD/NAD(P)-binding" evidence="1">
    <location>
        <begin position="4"/>
        <end position="97"/>
    </location>
</feature>
<dbReference type="InterPro" id="IPR019480">
    <property type="entry name" value="Dihydroorotate_DH_Fe-S-bd"/>
</dbReference>
<dbReference type="EMBL" id="BART01033774">
    <property type="protein sequence ID" value="GAH10938.1"/>
    <property type="molecule type" value="Genomic_DNA"/>
</dbReference>